<evidence type="ECO:0000313" key="1">
    <source>
        <dbReference type="EMBL" id="WAR23284.1"/>
    </source>
</evidence>
<gene>
    <name evidence="1" type="ORF">MAR_036953</name>
</gene>
<reference evidence="1" key="1">
    <citation type="submission" date="2022-11" db="EMBL/GenBank/DDBJ databases">
        <title>Centuries of genome instability and evolution in soft-shell clam transmissible cancer (bioRxiv).</title>
        <authorList>
            <person name="Hart S.F.M."/>
            <person name="Yonemitsu M.A."/>
            <person name="Giersch R.M."/>
            <person name="Beal B.F."/>
            <person name="Arriagada G."/>
            <person name="Davis B.W."/>
            <person name="Ostrander E.A."/>
            <person name="Goff S.P."/>
            <person name="Metzger M.J."/>
        </authorList>
    </citation>
    <scope>NUCLEOTIDE SEQUENCE</scope>
    <source>
        <strain evidence="1">MELC-2E11</strain>
        <tissue evidence="1">Siphon/mantle</tissue>
    </source>
</reference>
<proteinExistence type="predicted"/>
<dbReference type="Proteomes" id="UP001164746">
    <property type="component" value="Chromosome 13"/>
</dbReference>
<protein>
    <submittedName>
        <fullName evidence="1">Uncharacterized protein</fullName>
    </submittedName>
</protein>
<sequence length="302" mass="33744">MQQTRLTGNNVLDEVPLLSLLENVDWRCHRKGLEIEHLQLRGNRWVEAERLHQRTLGQRHLNVRRDVLATVLFNLCEAEAKISLNFAASHFSIMGFFSCTKSVSALFPVVCPESFVMLVKGLFWFMTGRLFGISDFHAGDLSVNSCLIDLRLPVTTLFSNILFVKLFSFTCSTAEERDIADNWFFRGLCMINFFKLTLTDLSSLYEDLQEVGLDQSLPFNCDDGIDDTGDGGVEISVGAAGDEVLVSIAVLLVTVQVLVDSECNLEDTGCQGVAYIRRVESPLARRTCSKGVTTESTEGLYY</sequence>
<name>A0ABY7FR01_MYAAR</name>
<accession>A0ABY7FR01</accession>
<evidence type="ECO:0000313" key="2">
    <source>
        <dbReference type="Proteomes" id="UP001164746"/>
    </source>
</evidence>
<organism evidence="1 2">
    <name type="scientific">Mya arenaria</name>
    <name type="common">Soft-shell clam</name>
    <dbReference type="NCBI Taxonomy" id="6604"/>
    <lineage>
        <taxon>Eukaryota</taxon>
        <taxon>Metazoa</taxon>
        <taxon>Spiralia</taxon>
        <taxon>Lophotrochozoa</taxon>
        <taxon>Mollusca</taxon>
        <taxon>Bivalvia</taxon>
        <taxon>Autobranchia</taxon>
        <taxon>Heteroconchia</taxon>
        <taxon>Euheterodonta</taxon>
        <taxon>Imparidentia</taxon>
        <taxon>Neoheterodontei</taxon>
        <taxon>Myida</taxon>
        <taxon>Myoidea</taxon>
        <taxon>Myidae</taxon>
        <taxon>Mya</taxon>
    </lineage>
</organism>
<keyword evidence="2" id="KW-1185">Reference proteome</keyword>
<dbReference type="EMBL" id="CP111024">
    <property type="protein sequence ID" value="WAR23284.1"/>
    <property type="molecule type" value="Genomic_DNA"/>
</dbReference>